<dbReference type="PANTHER" id="PTHR46825:SF9">
    <property type="entry name" value="BETA-LACTAMASE-RELATED DOMAIN-CONTAINING PROTEIN"/>
    <property type="match status" value="1"/>
</dbReference>
<dbReference type="Gene3D" id="3.40.710.10">
    <property type="entry name" value="DD-peptidase/beta-lactamase superfamily"/>
    <property type="match status" value="1"/>
</dbReference>
<organism evidence="2 3">
    <name type="scientific">Auritidibacter ignavus</name>
    <dbReference type="NCBI Taxonomy" id="678932"/>
    <lineage>
        <taxon>Bacteria</taxon>
        <taxon>Bacillati</taxon>
        <taxon>Actinomycetota</taxon>
        <taxon>Actinomycetes</taxon>
        <taxon>Micrococcales</taxon>
        <taxon>Micrococcaceae</taxon>
        <taxon>Auritidibacter</taxon>
    </lineage>
</organism>
<dbReference type="InterPro" id="IPR012338">
    <property type="entry name" value="Beta-lactam/transpept-like"/>
</dbReference>
<proteinExistence type="predicted"/>
<dbReference type="InterPro" id="IPR050491">
    <property type="entry name" value="AmpC-like"/>
</dbReference>
<dbReference type="RefSeq" id="WP_279674645.1">
    <property type="nucleotide sequence ID" value="NZ_CP122566.1"/>
</dbReference>
<dbReference type="EMBL" id="CP122566">
    <property type="protein sequence ID" value="WGH92647.1"/>
    <property type="molecule type" value="Genomic_DNA"/>
</dbReference>
<protein>
    <submittedName>
        <fullName evidence="2">Serine hydrolase</fullName>
        <ecNumber evidence="2">3.1.1.103</ecNumber>
    </submittedName>
</protein>
<evidence type="ECO:0000259" key="1">
    <source>
        <dbReference type="Pfam" id="PF00144"/>
    </source>
</evidence>
<dbReference type="PANTHER" id="PTHR46825">
    <property type="entry name" value="D-ALANYL-D-ALANINE-CARBOXYPEPTIDASE/ENDOPEPTIDASE AMPH"/>
    <property type="match status" value="1"/>
</dbReference>
<accession>A0AAJ6AH48</accession>
<name>A0AAJ6AH48_9MICC</name>
<dbReference type="GO" id="GO:0016787">
    <property type="term" value="F:hydrolase activity"/>
    <property type="evidence" value="ECO:0007669"/>
    <property type="project" value="UniProtKB-KW"/>
</dbReference>
<sequence length="367" mass="40743">MISLGHIDAEVQRADENAVTPRVDAKLCAVLKRLTARRAVQHASLALASGEGTRYWAGASGPADESGTPMGPQTPFFIASVTKIFIATLLLQAVERQEIELNAPLTHYLPVEVTEGLHLYRGKDYSSQITVGNLATHTSGLPDYLEKRRDARSLYDYLASGEDIGWDFTQALKISKEQQHPHFAPQDLDAKRQKARYSDTGFLLLIRVLEEATGQCYADLLRQRITGPLGLKKTQLPGAVPDAQCAQLSRRGQWVRLPELIRSSHDLISTPEELITFQRALLGGELFNDPATSGLLTQWRNRLRNIPILSYGLGTMYFRELIGHSGATGTWLFYSPKRDLYLAGTVDITSGQSLPFRLFPTLVRAWG</sequence>
<reference evidence="2 3" key="1">
    <citation type="submission" date="2023-03" db="EMBL/GenBank/DDBJ databases">
        <title>Complete genome sequences of several Auritidibacter ignavus strains isolated from ear infections.</title>
        <authorList>
            <person name="Baehr T."/>
            <person name="Baumhoegger A.M."/>
        </authorList>
    </citation>
    <scope>NUCLEOTIDE SEQUENCE [LARGE SCALE GENOMIC DNA]</scope>
    <source>
        <strain evidence="2 3">BABAE-6</strain>
    </source>
</reference>
<keyword evidence="2" id="KW-0378">Hydrolase</keyword>
<dbReference type="SUPFAM" id="SSF56601">
    <property type="entry name" value="beta-lactamase/transpeptidase-like"/>
    <property type="match status" value="1"/>
</dbReference>
<keyword evidence="3" id="KW-1185">Reference proteome</keyword>
<dbReference type="Proteomes" id="UP001224674">
    <property type="component" value="Chromosome"/>
</dbReference>
<dbReference type="EC" id="3.1.1.103" evidence="2"/>
<gene>
    <name evidence="2" type="ORF">QDX21_10125</name>
</gene>
<feature type="domain" description="Beta-lactamase-related" evidence="1">
    <location>
        <begin position="33"/>
        <end position="344"/>
    </location>
</feature>
<evidence type="ECO:0000313" key="2">
    <source>
        <dbReference type="EMBL" id="WGH92647.1"/>
    </source>
</evidence>
<evidence type="ECO:0000313" key="3">
    <source>
        <dbReference type="Proteomes" id="UP001224674"/>
    </source>
</evidence>
<dbReference type="InterPro" id="IPR001466">
    <property type="entry name" value="Beta-lactam-related"/>
</dbReference>
<dbReference type="AlphaFoldDB" id="A0AAJ6AH48"/>
<dbReference type="Pfam" id="PF00144">
    <property type="entry name" value="Beta-lactamase"/>
    <property type="match status" value="1"/>
</dbReference>